<dbReference type="GO" id="GO:0006427">
    <property type="term" value="P:histidyl-tRNA aminoacylation"/>
    <property type="evidence" value="ECO:0007669"/>
    <property type="project" value="UniProtKB-UniRule"/>
</dbReference>
<feature type="binding site" evidence="12">
    <location>
        <position position="126"/>
    </location>
    <ligand>
        <name>L-histidine</name>
        <dbReference type="ChEBI" id="CHEBI:57595"/>
    </ligand>
</feature>
<dbReference type="Gene3D" id="3.40.50.800">
    <property type="entry name" value="Anticodon-binding domain"/>
    <property type="match status" value="1"/>
</dbReference>
<feature type="binding site" evidence="12">
    <location>
        <position position="130"/>
    </location>
    <ligand>
        <name>L-histidine</name>
        <dbReference type="ChEBI" id="CHEBI:57595"/>
    </ligand>
</feature>
<evidence type="ECO:0000313" key="14">
    <source>
        <dbReference type="Proteomes" id="UP000058636"/>
    </source>
</evidence>
<accession>A0A101ES91</accession>
<evidence type="ECO:0000256" key="6">
    <source>
        <dbReference type="ARBA" id="ARBA00022741"/>
    </source>
</evidence>
<evidence type="ECO:0000256" key="1">
    <source>
        <dbReference type="ARBA" id="ARBA00004496"/>
    </source>
</evidence>
<dbReference type="CDD" id="cd00859">
    <property type="entry name" value="HisRS_anticodon"/>
    <property type="match status" value="1"/>
</dbReference>
<dbReference type="InterPro" id="IPR006195">
    <property type="entry name" value="aa-tRNA-synth_II"/>
</dbReference>
<evidence type="ECO:0000256" key="4">
    <source>
        <dbReference type="ARBA" id="ARBA00022490"/>
    </source>
</evidence>
<evidence type="ECO:0000256" key="3">
    <source>
        <dbReference type="ARBA" id="ARBA00011738"/>
    </source>
</evidence>
<comment type="subunit">
    <text evidence="3 11">Homodimer.</text>
</comment>
<keyword evidence="5 11" id="KW-0436">Ligase</keyword>
<feature type="binding site" evidence="12">
    <location>
        <begin position="259"/>
        <end position="260"/>
    </location>
    <ligand>
        <name>L-histidine</name>
        <dbReference type="ChEBI" id="CHEBI:57595"/>
    </ligand>
</feature>
<dbReference type="InterPro" id="IPR045864">
    <property type="entry name" value="aa-tRNA-synth_II/BPL/LPL"/>
</dbReference>
<dbReference type="GO" id="GO:0004821">
    <property type="term" value="F:histidine-tRNA ligase activity"/>
    <property type="evidence" value="ECO:0007669"/>
    <property type="project" value="UniProtKB-UniRule"/>
</dbReference>
<sequence>MKYRRIKGTNDIFGEEIWYWRYVEETFRNVCESAGIEEIRTPIFEQTELFVRSVGEESDIVQKEMYTFQDKAGRSITLRPEGTAPVVRAFLENSLVDRGFQQRYYYVGPMFRYEKPQSGRLRQFHQVGFEIIGPESPKADFEMIILVDTFLRRLGLTKYKIHLNSIGCPVCRKNYREALKEYYGQVLDNLCDDCKRRYETNILRLLDCKVDHEYALNAPKSVDYLCDSCRAHHKKLKEYLNTFEIEYVEDHTLVRGLDYYTRTVFEVRHEGLGAQNAIAGGGRYDGLFAELGGSSVPALGFAGGIERIILALKAEGIEIPMKNVHLVYIATLGEKAFMDGVQLAGELRKKGLSVDVDIMDRKLSGQLKHASRMGSRYAVIIGDEELEKGIVILRDLETGDQVEIDRDFAADYIAERVSKD</sequence>
<dbReference type="Pfam" id="PF03129">
    <property type="entry name" value="HGTP_anticodon"/>
    <property type="match status" value="1"/>
</dbReference>
<feature type="binding site" evidence="12">
    <location>
        <position position="255"/>
    </location>
    <ligand>
        <name>L-histidine</name>
        <dbReference type="ChEBI" id="CHEBI:57595"/>
    </ligand>
</feature>
<dbReference type="InterPro" id="IPR041715">
    <property type="entry name" value="HisRS-like_core"/>
</dbReference>
<dbReference type="PANTHER" id="PTHR43707">
    <property type="entry name" value="HISTIDYL-TRNA SYNTHETASE"/>
    <property type="match status" value="1"/>
</dbReference>
<dbReference type="PATRIC" id="fig|93930.3.peg.810"/>
<dbReference type="EC" id="6.1.1.21" evidence="11"/>
<evidence type="ECO:0000256" key="10">
    <source>
        <dbReference type="ARBA" id="ARBA00047639"/>
    </source>
</evidence>
<dbReference type="RefSeq" id="WP_334099846.1">
    <property type="nucleotide sequence ID" value="NZ_DAITJQ010000001.1"/>
</dbReference>
<protein>
    <recommendedName>
        <fullName evidence="11">Histidine--tRNA ligase</fullName>
        <ecNumber evidence="11">6.1.1.21</ecNumber>
    </recommendedName>
    <alternativeName>
        <fullName evidence="11">Histidyl-tRNA synthetase</fullName>
        <shortName evidence="11">HisRS</shortName>
    </alternativeName>
</protein>
<name>A0A101ES91_9THEM</name>
<evidence type="ECO:0000256" key="8">
    <source>
        <dbReference type="ARBA" id="ARBA00022917"/>
    </source>
</evidence>
<reference evidence="13 14" key="1">
    <citation type="journal article" date="2015" name="MBio">
        <title>Genome-Resolved Metagenomic Analysis Reveals Roles for Candidate Phyla and Other Microbial Community Members in Biogeochemical Transformations in Oil Reservoirs.</title>
        <authorList>
            <person name="Hu P."/>
            <person name="Tom L."/>
            <person name="Singh A."/>
            <person name="Thomas B.C."/>
            <person name="Baker B.J."/>
            <person name="Piceno Y.M."/>
            <person name="Andersen G.L."/>
            <person name="Banfield J.F."/>
        </authorList>
    </citation>
    <scope>NUCLEOTIDE SEQUENCE [LARGE SCALE GENOMIC DNA]</scope>
    <source>
        <strain evidence="13">46_26</strain>
    </source>
</reference>
<dbReference type="Pfam" id="PF13393">
    <property type="entry name" value="tRNA-synt_His"/>
    <property type="match status" value="1"/>
</dbReference>
<feature type="binding site" evidence="12">
    <location>
        <begin position="81"/>
        <end position="83"/>
    </location>
    <ligand>
        <name>L-histidine</name>
        <dbReference type="ChEBI" id="CHEBI:57595"/>
    </ligand>
</feature>
<comment type="similarity">
    <text evidence="2 11">Belongs to the class-II aminoacyl-tRNA synthetase family.</text>
</comment>
<keyword evidence="6 11" id="KW-0547">Nucleotide-binding</keyword>
<dbReference type="CDD" id="cd00773">
    <property type="entry name" value="HisRS-like_core"/>
    <property type="match status" value="1"/>
</dbReference>
<comment type="catalytic activity">
    <reaction evidence="10 11">
        <text>tRNA(His) + L-histidine + ATP = L-histidyl-tRNA(His) + AMP + diphosphate + H(+)</text>
        <dbReference type="Rhea" id="RHEA:17313"/>
        <dbReference type="Rhea" id="RHEA-COMP:9665"/>
        <dbReference type="Rhea" id="RHEA-COMP:9689"/>
        <dbReference type="ChEBI" id="CHEBI:15378"/>
        <dbReference type="ChEBI" id="CHEBI:30616"/>
        <dbReference type="ChEBI" id="CHEBI:33019"/>
        <dbReference type="ChEBI" id="CHEBI:57595"/>
        <dbReference type="ChEBI" id="CHEBI:78442"/>
        <dbReference type="ChEBI" id="CHEBI:78527"/>
        <dbReference type="ChEBI" id="CHEBI:456215"/>
        <dbReference type="EC" id="6.1.1.21"/>
    </reaction>
</comment>
<evidence type="ECO:0000313" key="13">
    <source>
        <dbReference type="EMBL" id="KUK23715.1"/>
    </source>
</evidence>
<dbReference type="PIRSF" id="PIRSF001549">
    <property type="entry name" value="His-tRNA_synth"/>
    <property type="match status" value="1"/>
</dbReference>
<dbReference type="HAMAP" id="MF_00127">
    <property type="entry name" value="His_tRNA_synth"/>
    <property type="match status" value="1"/>
</dbReference>
<comment type="caution">
    <text evidence="13">The sequence shown here is derived from an EMBL/GenBank/DDBJ whole genome shotgun (WGS) entry which is preliminary data.</text>
</comment>
<evidence type="ECO:0000256" key="11">
    <source>
        <dbReference type="HAMAP-Rule" id="MF_00127"/>
    </source>
</evidence>
<evidence type="ECO:0000256" key="5">
    <source>
        <dbReference type="ARBA" id="ARBA00022598"/>
    </source>
</evidence>
<evidence type="ECO:0000256" key="7">
    <source>
        <dbReference type="ARBA" id="ARBA00022840"/>
    </source>
</evidence>
<dbReference type="InterPro" id="IPR004516">
    <property type="entry name" value="HisRS/HisZ"/>
</dbReference>
<keyword evidence="7 11" id="KW-0067">ATP-binding</keyword>
<dbReference type="PANTHER" id="PTHR43707:SF1">
    <property type="entry name" value="HISTIDINE--TRNA LIGASE, MITOCHONDRIAL-RELATED"/>
    <property type="match status" value="1"/>
</dbReference>
<dbReference type="InterPro" id="IPR033656">
    <property type="entry name" value="HisRS_anticodon"/>
</dbReference>
<evidence type="ECO:0000256" key="2">
    <source>
        <dbReference type="ARBA" id="ARBA00008226"/>
    </source>
</evidence>
<keyword evidence="8 11" id="KW-0648">Protein biosynthesis</keyword>
<keyword evidence="4 11" id="KW-0963">Cytoplasm</keyword>
<dbReference type="PROSITE" id="PS50862">
    <property type="entry name" value="AA_TRNA_LIGASE_II"/>
    <property type="match status" value="1"/>
</dbReference>
<dbReference type="EMBL" id="LGFG01000007">
    <property type="protein sequence ID" value="KUK23715.1"/>
    <property type="molecule type" value="Genomic_DNA"/>
</dbReference>
<dbReference type="SUPFAM" id="SSF55681">
    <property type="entry name" value="Class II aaRS and biotin synthetases"/>
    <property type="match status" value="1"/>
</dbReference>
<dbReference type="Gene3D" id="3.30.930.10">
    <property type="entry name" value="Bira Bifunctional Protein, Domain 2"/>
    <property type="match status" value="1"/>
</dbReference>
<organism evidence="13 14">
    <name type="scientific">Thermotoga petrophila</name>
    <dbReference type="NCBI Taxonomy" id="93929"/>
    <lineage>
        <taxon>Bacteria</taxon>
        <taxon>Thermotogati</taxon>
        <taxon>Thermotogota</taxon>
        <taxon>Thermotogae</taxon>
        <taxon>Thermotogales</taxon>
        <taxon>Thermotogaceae</taxon>
        <taxon>Thermotoga</taxon>
    </lineage>
</organism>
<dbReference type="AlphaFoldDB" id="A0A101ES91"/>
<dbReference type="NCBIfam" id="TIGR00442">
    <property type="entry name" value="hisS"/>
    <property type="match status" value="1"/>
</dbReference>
<proteinExistence type="inferred from homology"/>
<gene>
    <name evidence="11" type="primary">hisS</name>
    <name evidence="13" type="ORF">XD57_0181</name>
</gene>
<dbReference type="GO" id="GO:0005524">
    <property type="term" value="F:ATP binding"/>
    <property type="evidence" value="ECO:0007669"/>
    <property type="project" value="UniProtKB-UniRule"/>
</dbReference>
<dbReference type="InterPro" id="IPR036621">
    <property type="entry name" value="Anticodon-bd_dom_sf"/>
</dbReference>
<evidence type="ECO:0000256" key="9">
    <source>
        <dbReference type="ARBA" id="ARBA00023146"/>
    </source>
</evidence>
<comment type="subcellular location">
    <subcellularLocation>
        <location evidence="1 11">Cytoplasm</location>
    </subcellularLocation>
</comment>
<dbReference type="SUPFAM" id="SSF52954">
    <property type="entry name" value="Class II aaRS ABD-related"/>
    <property type="match status" value="1"/>
</dbReference>
<dbReference type="InterPro" id="IPR004154">
    <property type="entry name" value="Anticodon-bd"/>
</dbReference>
<dbReference type="Proteomes" id="UP000058636">
    <property type="component" value="Unassembled WGS sequence"/>
</dbReference>
<dbReference type="GO" id="GO:0005737">
    <property type="term" value="C:cytoplasm"/>
    <property type="evidence" value="ECO:0007669"/>
    <property type="project" value="UniProtKB-SubCell"/>
</dbReference>
<dbReference type="FunFam" id="3.30.930.10:FF:000005">
    <property type="entry name" value="Histidine--tRNA ligase"/>
    <property type="match status" value="1"/>
</dbReference>
<feature type="binding site" evidence="12">
    <location>
        <position position="112"/>
    </location>
    <ligand>
        <name>L-histidine</name>
        <dbReference type="ChEBI" id="CHEBI:57595"/>
    </ligand>
</feature>
<evidence type="ECO:0000256" key="12">
    <source>
        <dbReference type="PIRSR" id="PIRSR001549-1"/>
    </source>
</evidence>
<dbReference type="InterPro" id="IPR015807">
    <property type="entry name" value="His-tRNA-ligase"/>
</dbReference>
<keyword evidence="9 11" id="KW-0030">Aminoacyl-tRNA synthetase</keyword>